<evidence type="ECO:0000256" key="2">
    <source>
        <dbReference type="ARBA" id="ARBA00022448"/>
    </source>
</evidence>
<evidence type="ECO:0000313" key="10">
    <source>
        <dbReference type="Proteomes" id="UP001634747"/>
    </source>
</evidence>
<dbReference type="Gene3D" id="2.60.40.1120">
    <property type="entry name" value="Carboxypeptidase-like, regulatory domain"/>
    <property type="match status" value="1"/>
</dbReference>
<evidence type="ECO:0000256" key="5">
    <source>
        <dbReference type="ARBA" id="ARBA00023136"/>
    </source>
</evidence>
<evidence type="ECO:0000256" key="6">
    <source>
        <dbReference type="ARBA" id="ARBA00023237"/>
    </source>
</evidence>
<dbReference type="Pfam" id="PF25183">
    <property type="entry name" value="OMP_b-brl_4"/>
    <property type="match status" value="1"/>
</dbReference>
<evidence type="ECO:0000256" key="1">
    <source>
        <dbReference type="ARBA" id="ARBA00004571"/>
    </source>
</evidence>
<dbReference type="Pfam" id="PF13620">
    <property type="entry name" value="CarboxypepD_reg"/>
    <property type="match status" value="1"/>
</dbReference>
<dbReference type="SUPFAM" id="SSF56935">
    <property type="entry name" value="Porins"/>
    <property type="match status" value="1"/>
</dbReference>
<dbReference type="InterPro" id="IPR037066">
    <property type="entry name" value="Plug_dom_sf"/>
</dbReference>
<keyword evidence="5" id="KW-0472">Membrane</keyword>
<organism evidence="9 10">
    <name type="scientific">Terriglobus aquaticus</name>
    <dbReference type="NCBI Taxonomy" id="940139"/>
    <lineage>
        <taxon>Bacteria</taxon>
        <taxon>Pseudomonadati</taxon>
        <taxon>Acidobacteriota</taxon>
        <taxon>Terriglobia</taxon>
        <taxon>Terriglobales</taxon>
        <taxon>Acidobacteriaceae</taxon>
        <taxon>Terriglobus</taxon>
    </lineage>
</organism>
<accession>A0ABW9KPY3</accession>
<dbReference type="PANTHER" id="PTHR30069:SF46">
    <property type="entry name" value="OAR PROTEIN"/>
    <property type="match status" value="1"/>
</dbReference>
<sequence>MKRAALFASATVLSAGMLLGQSQNGSIAGVITDQGGAVVAGATITITNVNTGAVRTTTTDRAGTYNVQGLLPQDYRVSVTAPGFAASEAKLNVSVGSSNTINVKLAVGQQSVTVDVAANALAGINLENAEQSQVVDTQQLLELPTETRNPYDFVQLSGSVSADPSASSRGVGVNVNGARSASTEILLDGIENTALFGVSVATIVPVDSVQEYRVITNNFGPEYGRASGGVVNVVTKGGTNQFHGTAYEFYRPSTFASNSYYNNANGISQHRFVRNNFGYSVGGPIIKDKLFFFNNTEWLRVRSSNVVQFYVPTSQFINASNANTQAFFQKFGKISGTPTGKILTLGQIGQDPKVVSSAVTNAFSQDRTSLESRFPGVFTDAFPILQQVNVTVPIDAGGGSPQNTYNIDGRLDFNLGTKTQMYGRYVLYNAAYFSGSVNNSPYAGYNTSETTKAQNLVYGLTHTFTDRFTSQLQIGLLRYNDNQPLGDNPAGPTLFINSSSAPSVAGNQFVFPGYNEKSAGNGLPSGGPQNNIVISPVFTLLHGRHTITFGGQYDYIRDNHTFAIYANAQEALLQNGTNGALVNFQSGVFNFFQANLDPQGKFPCVKDLNTGLVNQTPGCTITTPISQPSFARSNRYHEGAGFVNDTIKATPRLTLNVGLRYELYGTQHNKNSALDSNFYFGTSGTLQDRIRAGKVLNVNAGAPADVQNPGGKLWNTNYKQFAPRVSFAYDLFGDGKTSLRGGYGMSYERNFGNVTYNVALNPPAQLAISFTNVDVGAQIPISTGVLGSFSGGSGVSKAIPPGTVRAVDPRIKPAYSQFFSLSVEHQLKGNITAGLAYNGSRGIHNYSIANYNRSYYGRVYEGDAAKYTTGAANSNRLNPQYTSINVRGADGDSYYHSLNASLRASNMLNTGLSLTSNYTYSHSTDNTSSTFTDGASGTVNSVAYFDPFNHALDHGNSDFDQTHRITVGLVYQVPFAGSALTKRVLGGWEVGSTFAAQTGTPFSVYDCGQNVVTVCPRARFATKPSFKRTGNSVPVANSPDVFQYITFPTYNKANYPVYNDPTVGYSDLPTIVGGYDNFPGGMTARNAFRGPGNFTFNADVNKRILITERVSFQLRAELYNVLNHANSFVPASFGSIDVSSTPYFPVQKNGFGPGGNRQLQLAGKLIF</sequence>
<dbReference type="Gene3D" id="2.170.130.10">
    <property type="entry name" value="TonB-dependent receptor, plug domain"/>
    <property type="match status" value="1"/>
</dbReference>
<comment type="subcellular location">
    <subcellularLocation>
        <location evidence="1">Cell outer membrane</location>
        <topology evidence="1">Multi-pass membrane protein</topology>
    </subcellularLocation>
</comment>
<keyword evidence="10" id="KW-1185">Reference proteome</keyword>
<dbReference type="InterPro" id="IPR008969">
    <property type="entry name" value="CarboxyPept-like_regulatory"/>
</dbReference>
<dbReference type="InterPro" id="IPR057601">
    <property type="entry name" value="Oar-like_b-barrel"/>
</dbReference>
<evidence type="ECO:0000256" key="7">
    <source>
        <dbReference type="SAM" id="SignalP"/>
    </source>
</evidence>
<feature type="signal peptide" evidence="7">
    <location>
        <begin position="1"/>
        <end position="20"/>
    </location>
</feature>
<dbReference type="RefSeq" id="WP_263414662.1">
    <property type="nucleotide sequence ID" value="NZ_BAABBH010000001.1"/>
</dbReference>
<protein>
    <submittedName>
        <fullName evidence="9">Carboxypeptidase regulatory-like domain-containing protein</fullName>
    </submittedName>
</protein>
<dbReference type="InterPro" id="IPR039426">
    <property type="entry name" value="TonB-dep_rcpt-like"/>
</dbReference>
<keyword evidence="7" id="KW-0732">Signal</keyword>
<keyword evidence="2" id="KW-0813">Transport</keyword>
<dbReference type="Gene3D" id="2.40.170.20">
    <property type="entry name" value="TonB-dependent receptor, beta-barrel domain"/>
    <property type="match status" value="1"/>
</dbReference>
<dbReference type="PANTHER" id="PTHR30069">
    <property type="entry name" value="TONB-DEPENDENT OUTER MEMBRANE RECEPTOR"/>
    <property type="match status" value="1"/>
</dbReference>
<feature type="chain" id="PRO_5045341961" evidence="7">
    <location>
        <begin position="21"/>
        <end position="1167"/>
    </location>
</feature>
<keyword evidence="3" id="KW-1134">Transmembrane beta strand</keyword>
<reference evidence="9 10" key="1">
    <citation type="submission" date="2024-12" db="EMBL/GenBank/DDBJ databases">
        <authorList>
            <person name="Lee Y."/>
        </authorList>
    </citation>
    <scope>NUCLEOTIDE SEQUENCE [LARGE SCALE GENOMIC DNA]</scope>
    <source>
        <strain evidence="9 10">03SUJ4</strain>
    </source>
</reference>
<dbReference type="EMBL" id="JBJYXY010000001">
    <property type="protein sequence ID" value="MFN2977167.1"/>
    <property type="molecule type" value="Genomic_DNA"/>
</dbReference>
<proteinExistence type="predicted"/>
<evidence type="ECO:0000259" key="8">
    <source>
        <dbReference type="Pfam" id="PF25183"/>
    </source>
</evidence>
<dbReference type="SUPFAM" id="SSF49464">
    <property type="entry name" value="Carboxypeptidase regulatory domain-like"/>
    <property type="match status" value="1"/>
</dbReference>
<dbReference type="Proteomes" id="UP001634747">
    <property type="component" value="Unassembled WGS sequence"/>
</dbReference>
<feature type="domain" description="TonB-dependent transporter Oar-like beta-barrel" evidence="8">
    <location>
        <begin position="234"/>
        <end position="1134"/>
    </location>
</feature>
<keyword evidence="6" id="KW-0998">Cell outer membrane</keyword>
<keyword evidence="4" id="KW-0812">Transmembrane</keyword>
<evidence type="ECO:0000313" key="9">
    <source>
        <dbReference type="EMBL" id="MFN2977167.1"/>
    </source>
</evidence>
<gene>
    <name evidence="9" type="ORF">ACK2TP_15450</name>
</gene>
<dbReference type="InterPro" id="IPR036942">
    <property type="entry name" value="Beta-barrel_TonB_sf"/>
</dbReference>
<evidence type="ECO:0000256" key="3">
    <source>
        <dbReference type="ARBA" id="ARBA00022452"/>
    </source>
</evidence>
<name>A0ABW9KPY3_9BACT</name>
<evidence type="ECO:0000256" key="4">
    <source>
        <dbReference type="ARBA" id="ARBA00022692"/>
    </source>
</evidence>
<comment type="caution">
    <text evidence="9">The sequence shown here is derived from an EMBL/GenBank/DDBJ whole genome shotgun (WGS) entry which is preliminary data.</text>
</comment>